<evidence type="ECO:0000313" key="2">
    <source>
        <dbReference type="EMBL" id="GAA3360109.1"/>
    </source>
</evidence>
<reference evidence="3" key="1">
    <citation type="journal article" date="2019" name="Int. J. Syst. Evol. Microbiol.">
        <title>The Global Catalogue of Microorganisms (GCM) 10K type strain sequencing project: providing services to taxonomists for standard genome sequencing and annotation.</title>
        <authorList>
            <consortium name="The Broad Institute Genomics Platform"/>
            <consortium name="The Broad Institute Genome Sequencing Center for Infectious Disease"/>
            <person name="Wu L."/>
            <person name="Ma J."/>
        </authorList>
    </citation>
    <scope>NUCLEOTIDE SEQUENCE [LARGE SCALE GENOMIC DNA]</scope>
    <source>
        <strain evidence="3">JCM 9687</strain>
    </source>
</reference>
<keyword evidence="3" id="KW-1185">Reference proteome</keyword>
<dbReference type="PANTHER" id="PTHR46082:SF6">
    <property type="entry name" value="AAA+ ATPASE DOMAIN-CONTAINING PROTEIN-RELATED"/>
    <property type="match status" value="1"/>
</dbReference>
<dbReference type="PANTHER" id="PTHR46082">
    <property type="entry name" value="ATP/GTP-BINDING PROTEIN-RELATED"/>
    <property type="match status" value="1"/>
</dbReference>
<feature type="region of interest" description="Disordered" evidence="1">
    <location>
        <begin position="171"/>
        <end position="192"/>
    </location>
</feature>
<dbReference type="Gene3D" id="3.40.50.300">
    <property type="entry name" value="P-loop containing nucleotide triphosphate hydrolases"/>
    <property type="match status" value="1"/>
</dbReference>
<protein>
    <recommendedName>
        <fullName evidence="4">Tetratricopeptide repeat protein</fullName>
    </recommendedName>
</protein>
<dbReference type="InterPro" id="IPR011990">
    <property type="entry name" value="TPR-like_helical_dom_sf"/>
</dbReference>
<evidence type="ECO:0008006" key="4">
    <source>
        <dbReference type="Google" id="ProtNLM"/>
    </source>
</evidence>
<evidence type="ECO:0000313" key="3">
    <source>
        <dbReference type="Proteomes" id="UP001500483"/>
    </source>
</evidence>
<proteinExistence type="predicted"/>
<sequence>MMDARANVFEVDQGLRVGTVPPEAAGYVPMVAVDEPGLLAAGTTLFHGDGFGKTATIVDQVERAWLTGKVDLLVWAEAGSRESILSTYAMAAARLGLRSGRGPERDAVRFLEHLAASTCRWVVVLHDIASPEVLEGLVPPAGGRVLATSRIGPDRIAEVLPDVTAIELPGPIDPERHLTARGAGGTSDDMSAVSRTWGDDPLALAMIAAYLRQDPIGHQEYFERFQAEGGSPSAFPARSALALASRTNPLASRLADLLSASDDHGVPVELLTSSPVLRHLRQDSEVDPSPNDVSAALRVLRDLELLTERGDIIRCHRATRRVRWEDLPEAERGPVVTTIADGLVEIVADADAAGHRMFRANIAFLLGLGDHLIQPEVHDAVGEVVQSLGDHGLGAAQADFLHRMATRCTDLRGPDDLSAKLLRTMADAERDRDPEATRAALESALTAANIEPGPDHDQTVECREALLDVLDGLGAAAAAVEVAAHARDSRSRRLGPGHPDTVAASLDVARRRHELGDAAAAQGEWDALLSERAPESDEPAATGIQVHRHRIGVLTHGDPDRARAELSELITRAEAAPGTEHPVTADCREELACVPGGDPAANLELLTRVVVDRTRALGHSAPDTLRARLHAARLRSVFDTTGALVELEGLLPVLRRTLGTAHADSVFAAQEIAGLRCTSGDHAGGLAAQQELVRKLERECGAEHHQTFAARDHAAYLRGWCGDPVGGQQELDQLAFDLTRTVGPADVQTVHVERKAAVRLGENGDPHAAADRLSALAERLAAEADWAGEASFELRAELAWWQSAAGRYEDAVRTSAALLDDVRAAYGEHDPRRTPYHLSLAQFRGWGGDPAAAAAEYRRVRDAQLAFQAADHPDVLSTRYALVDWTGWAGDAAGAVELAEELAVDCGRALDADDPTKLVVDGALATWRRANGDAVGAAEQYAALAVDHARVHGPIASSTIWAADSAAQSWAAAGDFAAARRTYDELMIRLSSIAGPDHPETVDVRHRRVICGAAADPAAAVADLKLLVQDATRVLGAAHPDTLRVRRDLAEMRAAAGNPYRAMIEFDRLAVDRVDAFGPDHPDLDEPAPGTRGTPGSAAASAATLDGIAAALEVEFGPGNSAAMIARGVAAEWHGLAGDPAGAESALLELTAVAEEALGAHHRDVLRLLERLACWHVRNGNHAAAADVHRRVLGSKGRISFPDPNEIEHHCLSIAINLDAAGDRAEAVKAFEDWAQRSTVLFGATDLRVLDAWSVVVEHRGNSGDVAGAASLAAARGIAVGPYPRPCPRTAQELAAHERLAYWCARGGEAAAAAQLYRETALGWAATAGPDDPDALRTRELAALSLGDSGDAAGAAALLDWVLADHERVYGARHPVTEAVRERRMLRAG</sequence>
<name>A0ABP6RTI6_9PSEU</name>
<feature type="compositionally biased region" description="Low complexity" evidence="1">
    <location>
        <begin position="1087"/>
        <end position="1099"/>
    </location>
</feature>
<dbReference type="EMBL" id="BAAAYK010000038">
    <property type="protein sequence ID" value="GAA3360109.1"/>
    <property type="molecule type" value="Genomic_DNA"/>
</dbReference>
<feature type="region of interest" description="Disordered" evidence="1">
    <location>
        <begin position="1078"/>
        <end position="1099"/>
    </location>
</feature>
<comment type="caution">
    <text evidence="2">The sequence shown here is derived from an EMBL/GenBank/DDBJ whole genome shotgun (WGS) entry which is preliminary data.</text>
</comment>
<dbReference type="InterPro" id="IPR053137">
    <property type="entry name" value="NLR-like"/>
</dbReference>
<dbReference type="Gene3D" id="1.25.40.10">
    <property type="entry name" value="Tetratricopeptide repeat domain"/>
    <property type="match status" value="5"/>
</dbReference>
<dbReference type="SUPFAM" id="SSF48452">
    <property type="entry name" value="TPR-like"/>
    <property type="match status" value="1"/>
</dbReference>
<accession>A0ABP6RTI6</accession>
<dbReference type="InterPro" id="IPR027417">
    <property type="entry name" value="P-loop_NTPase"/>
</dbReference>
<organism evidence="2 3">
    <name type="scientific">Saccharopolyspora gregorii</name>
    <dbReference type="NCBI Taxonomy" id="33914"/>
    <lineage>
        <taxon>Bacteria</taxon>
        <taxon>Bacillati</taxon>
        <taxon>Actinomycetota</taxon>
        <taxon>Actinomycetes</taxon>
        <taxon>Pseudonocardiales</taxon>
        <taxon>Pseudonocardiaceae</taxon>
        <taxon>Saccharopolyspora</taxon>
    </lineage>
</organism>
<dbReference type="Proteomes" id="UP001500483">
    <property type="component" value="Unassembled WGS sequence"/>
</dbReference>
<evidence type="ECO:0000256" key="1">
    <source>
        <dbReference type="SAM" id="MobiDB-lite"/>
    </source>
</evidence>
<gene>
    <name evidence="2" type="ORF">GCM10020366_38790</name>
</gene>